<reference evidence="1 2" key="1">
    <citation type="journal article" date="2016" name="Nat. Commun.">
        <title>Thousands of microbial genomes shed light on interconnected biogeochemical processes in an aquifer system.</title>
        <authorList>
            <person name="Anantharaman K."/>
            <person name="Brown C.T."/>
            <person name="Hug L.A."/>
            <person name="Sharon I."/>
            <person name="Castelle C.J."/>
            <person name="Probst A.J."/>
            <person name="Thomas B.C."/>
            <person name="Singh A."/>
            <person name="Wilkins M.J."/>
            <person name="Karaoz U."/>
            <person name="Brodie E.L."/>
            <person name="Williams K.H."/>
            <person name="Hubbard S.S."/>
            <person name="Banfield J.F."/>
        </authorList>
    </citation>
    <scope>NUCLEOTIDE SEQUENCE [LARGE SCALE GENOMIC DNA]</scope>
</reference>
<dbReference type="InterPro" id="IPR011050">
    <property type="entry name" value="Pectin_lyase_fold/virulence"/>
</dbReference>
<organism evidence="1 2">
    <name type="scientific">Candidatus Raymondbacteria bacterium RIFOXYD12_FULL_49_13</name>
    <dbReference type="NCBI Taxonomy" id="1817890"/>
    <lineage>
        <taxon>Bacteria</taxon>
        <taxon>Raymondiibacteriota</taxon>
    </lineage>
</organism>
<dbReference type="SUPFAM" id="SSF51126">
    <property type="entry name" value="Pectin lyase-like"/>
    <property type="match status" value="1"/>
</dbReference>
<protein>
    <submittedName>
        <fullName evidence="1">Uncharacterized protein</fullName>
    </submittedName>
</protein>
<sequence length="947" mass="106037">MKYLFLILLIFYSLEAQEEFDYRFLISPTASENLCTIGGAQYFCTTDLTSAIRNAQLYLEMDYDNVLVEIEGGSTVIYYAYENYSRIYVPSGKRLVLRGNSFSDKPTLIPWGSFSIEGEGFFEISALRINNTSSTQQRVIGLSAGDIWIHNCELTGNYKGFELRQSGNHNSIKIEHSVLDLCEIFMYNTQATVCPILYVQNNTFDRYPQETGQEYFLKYFMDGYPTGQADIRVVNNIFDVRLEGGSAMLIDLSTGDCDYASKAINIDNNIFASSLGVYAISLFANQPVMCFGGNAELLGSVFYPMKNNVVVKTCDLALEDNYIPKEHSIVLDQAGLSYFSDNLHDLYGALPGDMVRNDIGAAERRDAPFQTVPQLSLFRTYLDPPGTQYDIHYLSAGQTSISVIVKHESSYPSLTLPCASKLYYTISSPSDDHGAPSLESSSTEIGDNITINIPQNESQAIVRYFGLDNYGRREIIDDNGDDYHTVIFSNVTPTITINSPVNFDRWIRLQSYQIAWSSTGLISRVAIDLLNSEGEWVSIGTDIENNGLFVWQIPFEVPLGDAIIRIKDVDSPTEAFSGAVTISDPDLAFLSPYNQQYEIDILPSKYYGHIQSMYEMIKTSVTYMNDRYYIRDYKYTFFTTDVTDPLTAQGSPPSFMTLSQYNFMNFTVPMEFAPETPLSYSFYLNIKETANPANAAQSGLVVVQVKGHRLLQPLASSDIFTEFITPSNGTRSVFIPYNDENPNFPNTIYPYSWTLVSSTFPTGAGITLDQSGKLSWNEDYYTFDPYSVTIRVSDGVDASQLTYVFRILPEKLHPIIEVGDCNCGVSNNSSETCELTVREDELAGAPIETDGIIYMAAPSEEVSPAGLDNYVRVEPGTDGKISLSINEALVSITGAENSPAVSFDVSGNRIIRLYFYATSKNERYEERNRHKLVLRFKKDLADCLDCN</sequence>
<dbReference type="AlphaFoldDB" id="A0A1F7FLC7"/>
<evidence type="ECO:0000313" key="1">
    <source>
        <dbReference type="EMBL" id="OGK07438.1"/>
    </source>
</evidence>
<dbReference type="Proteomes" id="UP000179243">
    <property type="component" value="Unassembled WGS sequence"/>
</dbReference>
<comment type="caution">
    <text evidence="1">The sequence shown here is derived from an EMBL/GenBank/DDBJ whole genome shotgun (WGS) entry which is preliminary data.</text>
</comment>
<evidence type="ECO:0000313" key="2">
    <source>
        <dbReference type="Proteomes" id="UP000179243"/>
    </source>
</evidence>
<gene>
    <name evidence="1" type="ORF">A2519_11105</name>
</gene>
<accession>A0A1F7FLC7</accession>
<name>A0A1F7FLC7_UNCRA</name>
<proteinExistence type="predicted"/>
<dbReference type="EMBL" id="MFYX01000007">
    <property type="protein sequence ID" value="OGK07438.1"/>
    <property type="molecule type" value="Genomic_DNA"/>
</dbReference>